<dbReference type="InterPro" id="IPR006483">
    <property type="entry name" value="CRISPR-assoc_Cas3_HD"/>
</dbReference>
<evidence type="ECO:0000259" key="5">
    <source>
        <dbReference type="PROSITE" id="PS51643"/>
    </source>
</evidence>
<keyword evidence="6" id="KW-0540">Nuclease</keyword>
<keyword evidence="6" id="KW-0255">Endonuclease</keyword>
<organism evidence="6 7">
    <name type="scientific">Streptomyces triticagri</name>
    <dbReference type="NCBI Taxonomy" id="2293568"/>
    <lineage>
        <taxon>Bacteria</taxon>
        <taxon>Bacillati</taxon>
        <taxon>Actinomycetota</taxon>
        <taxon>Actinomycetes</taxon>
        <taxon>Kitasatosporales</taxon>
        <taxon>Streptomycetaceae</taxon>
        <taxon>Streptomyces</taxon>
    </lineage>
</organism>
<evidence type="ECO:0000256" key="3">
    <source>
        <dbReference type="ARBA" id="ARBA00023118"/>
    </source>
</evidence>
<dbReference type="Proteomes" id="UP000263094">
    <property type="component" value="Unassembled WGS sequence"/>
</dbReference>
<keyword evidence="3" id="KW-0051">Antiviral defense</keyword>
<feature type="region of interest" description="Disordered" evidence="4">
    <location>
        <begin position="536"/>
        <end position="555"/>
    </location>
</feature>
<proteinExistence type="predicted"/>
<protein>
    <submittedName>
        <fullName evidence="6">CRISPR-associated endonuclease Cas3</fullName>
    </submittedName>
</protein>
<comment type="caution">
    <text evidence="6">The sequence shown here is derived from an EMBL/GenBank/DDBJ whole genome shotgun (WGS) entry which is preliminary data.</text>
</comment>
<evidence type="ECO:0000256" key="2">
    <source>
        <dbReference type="ARBA" id="ARBA00022801"/>
    </source>
</evidence>
<dbReference type="CDD" id="cd09641">
    <property type="entry name" value="Cas3''_I"/>
    <property type="match status" value="1"/>
</dbReference>
<keyword evidence="7" id="KW-1185">Reference proteome</keyword>
<dbReference type="Pfam" id="PF18019">
    <property type="entry name" value="Cas3_HD"/>
    <property type="match status" value="1"/>
</dbReference>
<dbReference type="Gene3D" id="1.10.3210.30">
    <property type="match status" value="1"/>
</dbReference>
<keyword evidence="2" id="KW-0378">Hydrolase</keyword>
<accession>A0A372M3H9</accession>
<dbReference type="AlphaFoldDB" id="A0A372M3H9"/>
<dbReference type="GO" id="GO:0046872">
    <property type="term" value="F:metal ion binding"/>
    <property type="evidence" value="ECO:0007669"/>
    <property type="project" value="UniProtKB-KW"/>
</dbReference>
<dbReference type="InterPro" id="IPR038257">
    <property type="entry name" value="CRISPR-assoc_Cas3_HD_sf"/>
</dbReference>
<dbReference type="RefSeq" id="WP_128557202.1">
    <property type="nucleotide sequence ID" value="NZ_QUAK01000101.1"/>
</dbReference>
<gene>
    <name evidence="6" type="ORF">DY218_18720</name>
</gene>
<dbReference type="GO" id="GO:0051607">
    <property type="term" value="P:defense response to virus"/>
    <property type="evidence" value="ECO:0007669"/>
    <property type="project" value="UniProtKB-KW"/>
</dbReference>
<dbReference type="EMBL" id="QUAK01000101">
    <property type="protein sequence ID" value="RFU85190.1"/>
    <property type="molecule type" value="Genomic_DNA"/>
</dbReference>
<feature type="domain" description="HD Cas3-type" evidence="5">
    <location>
        <begin position="34"/>
        <end position="253"/>
    </location>
</feature>
<evidence type="ECO:0000256" key="1">
    <source>
        <dbReference type="ARBA" id="ARBA00022723"/>
    </source>
</evidence>
<dbReference type="PROSITE" id="PS51643">
    <property type="entry name" value="HD_CAS3"/>
    <property type="match status" value="1"/>
</dbReference>
<dbReference type="OrthoDB" id="9810236at2"/>
<name>A0A372M3H9_9ACTN</name>
<evidence type="ECO:0000256" key="4">
    <source>
        <dbReference type="SAM" id="MobiDB-lite"/>
    </source>
</evidence>
<reference evidence="6 7" key="1">
    <citation type="submission" date="2018-08" db="EMBL/GenBank/DDBJ databases">
        <title>Isolation, diversity and antifungal activity of Actinobacteria from wheat.</title>
        <authorList>
            <person name="Han C."/>
        </authorList>
    </citation>
    <scope>NUCLEOTIDE SEQUENCE [LARGE SCALE GENOMIC DNA]</scope>
    <source>
        <strain evidence="6 7">NEAU-YY421</strain>
    </source>
</reference>
<dbReference type="NCBIfam" id="TIGR01596">
    <property type="entry name" value="cas3_HD"/>
    <property type="match status" value="1"/>
</dbReference>
<evidence type="ECO:0000313" key="7">
    <source>
        <dbReference type="Proteomes" id="UP000263094"/>
    </source>
</evidence>
<keyword evidence="1" id="KW-0479">Metal-binding</keyword>
<sequence>MEISTEAGLGDAGNCCRHGDPRLLDVRLCGKERGLTDLYPVVCHLLDTGAYFAEVWKSTVGPRMRARIALALGLSEIDTARELSFWAALHDLGKISPSYQHFLANDGDVWKKHPGHFQRIFAEGRYRHGTGGTDNSAGPHGRITHWTLPGILEQLGYPRGEADEPVGNRMGHAIGQLLGAHHGSFYPCMERRQMEQPATFLPQAGRGDWQEQRLRHVRLLRTLITNGGPVPTGILPAELAVVVLGAVMVADWMASDSRSIETVRRHEDEECCCRVVLAQHWKRAREVARAGVMQRALGPCGFATPADADLLTAAAFSDGSVHGRLARRILEAGEPEHAGMLLVSAPAGPARRRLGLVAASKLGRASGARGIALALSEELHIEQASAELGSLAGMLLEGSGVLTRLHPMFFDSDPASASEEIPELSLEAQDLAIAQQWLTMRHRGLLAALGVGVLDQFLPAVLPVPDNAVRLFALSEKVLVVDDVRPQEPWLHQLLCLLVEWLAALGASVVLLTDTVAGASADRLVQAYRRGARAARGLRGREEDTPSSGELPQPGWLYVDGSDGSVSRSAVEPSEDLIVPTSLLRVRSSTGGEGSYVEAVVRQGGGDGSTLVCCRSVEEAQQVFRALEQNRREYAGPGEVRLLHERFPHYRVGELVAECLRAHKFPARDGSVLVTTPPFAEHLPFRFERVVTPVVPLPSLLARASRGRTLMLLEGPEGEGQAGSPMEEALRQRTVQALRSHGPQLRLPSDTESLIRQVYDSDSYLAALDDVSAARQRRLVAAADEHEAKLLHNARITGIPSPVNVHDDLYELTRAERGLTENHLTATMGFEPAYVLLVHLRGKVAFLDPEGRNKVPQVGSDRRRSPAVADLARHAISVPPAWAPKGGISEQIGYERFDNIKYKDWVKRPWLNRVYPVVLSEEAGSCAGLLGDLRIELTNVGLVRLS</sequence>
<evidence type="ECO:0000313" key="6">
    <source>
        <dbReference type="EMBL" id="RFU85190.1"/>
    </source>
</evidence>
<dbReference type="GO" id="GO:0016787">
    <property type="term" value="F:hydrolase activity"/>
    <property type="evidence" value="ECO:0007669"/>
    <property type="project" value="UniProtKB-KW"/>
</dbReference>
<dbReference type="GO" id="GO:0004519">
    <property type="term" value="F:endonuclease activity"/>
    <property type="evidence" value="ECO:0007669"/>
    <property type="project" value="UniProtKB-KW"/>
</dbReference>